<comment type="caution">
    <text evidence="2">The sequence shown here is derived from an EMBL/GenBank/DDBJ whole genome shotgun (WGS) entry which is preliminary data.</text>
</comment>
<organism evidence="2 3">
    <name type="scientific">Labrys monachus</name>
    <dbReference type="NCBI Taxonomy" id="217067"/>
    <lineage>
        <taxon>Bacteria</taxon>
        <taxon>Pseudomonadati</taxon>
        <taxon>Pseudomonadota</taxon>
        <taxon>Alphaproteobacteria</taxon>
        <taxon>Hyphomicrobiales</taxon>
        <taxon>Xanthobacteraceae</taxon>
        <taxon>Labrys</taxon>
    </lineage>
</organism>
<keyword evidence="2" id="KW-0255">Endonuclease</keyword>
<proteinExistence type="predicted"/>
<dbReference type="EMBL" id="JAUSVK010000001">
    <property type="protein sequence ID" value="MDQ0392459.1"/>
    <property type="molecule type" value="Genomic_DNA"/>
</dbReference>
<name>A0ABU0FE77_9HYPH</name>
<accession>A0ABU0FE77</accession>
<dbReference type="Pfam" id="PF01713">
    <property type="entry name" value="Smr"/>
    <property type="match status" value="1"/>
</dbReference>
<feature type="domain" description="Smr" evidence="1">
    <location>
        <begin position="107"/>
        <end position="197"/>
    </location>
</feature>
<keyword evidence="3" id="KW-1185">Reference proteome</keyword>
<gene>
    <name evidence="2" type="ORF">J3R73_002251</name>
</gene>
<dbReference type="PANTHER" id="PTHR35562:SF2">
    <property type="entry name" value="DNA ENDONUCLEASE SMRA-RELATED"/>
    <property type="match status" value="1"/>
</dbReference>
<dbReference type="Gene3D" id="3.30.1370.110">
    <property type="match status" value="1"/>
</dbReference>
<dbReference type="PANTHER" id="PTHR35562">
    <property type="entry name" value="DNA ENDONUCLEASE SMRA-RELATED"/>
    <property type="match status" value="1"/>
</dbReference>
<evidence type="ECO:0000259" key="1">
    <source>
        <dbReference type="PROSITE" id="PS50828"/>
    </source>
</evidence>
<dbReference type="GO" id="GO:0004519">
    <property type="term" value="F:endonuclease activity"/>
    <property type="evidence" value="ECO:0007669"/>
    <property type="project" value="UniProtKB-KW"/>
</dbReference>
<dbReference type="SUPFAM" id="SSF160443">
    <property type="entry name" value="SMR domain-like"/>
    <property type="match status" value="1"/>
</dbReference>
<dbReference type="PROSITE" id="PS50828">
    <property type="entry name" value="SMR"/>
    <property type="match status" value="1"/>
</dbReference>
<evidence type="ECO:0000313" key="2">
    <source>
        <dbReference type="EMBL" id="MDQ0392459.1"/>
    </source>
</evidence>
<reference evidence="2 3" key="1">
    <citation type="submission" date="2023-07" db="EMBL/GenBank/DDBJ databases">
        <title>Genomic Encyclopedia of Type Strains, Phase IV (KMG-IV): sequencing the most valuable type-strain genomes for metagenomic binning, comparative biology and taxonomic classification.</title>
        <authorList>
            <person name="Goeker M."/>
        </authorList>
    </citation>
    <scope>NUCLEOTIDE SEQUENCE [LARGE SCALE GENOMIC DNA]</scope>
    <source>
        <strain evidence="2 3">DSM 5896</strain>
    </source>
</reference>
<dbReference type="InterPro" id="IPR036063">
    <property type="entry name" value="Smr_dom_sf"/>
</dbReference>
<dbReference type="InterPro" id="IPR002625">
    <property type="entry name" value="Smr_dom"/>
</dbReference>
<evidence type="ECO:0000313" key="3">
    <source>
        <dbReference type="Proteomes" id="UP001237448"/>
    </source>
</evidence>
<keyword evidence="2" id="KW-0540">Nuclease</keyword>
<protein>
    <submittedName>
        <fullName evidence="2">DNA-nicking Smr family endonuclease</fullName>
    </submittedName>
</protein>
<keyword evidence="2" id="KW-0378">Hydrolase</keyword>
<dbReference type="SMART" id="SM00463">
    <property type="entry name" value="SMR"/>
    <property type="match status" value="1"/>
</dbReference>
<sequence length="205" mass="22487">MTTRRRRGLSSEDIELWTYITRDVEPLKRRRRRIAAKPAEEVPAAVPPGTPPPAEAVAKAAVPAGPAAAARPRPAAPKAPVLPPIAPIDRKERRQIVRGAREIEARIDLHGMRQAEAHGALRGFLAIAQMRGYSMVLVITGKGAADEALVAFHDERGVLRRVVPQWLRMPDMRPLVLGFEEAHQAHGGAGALYVRLRRIKRSGLS</sequence>
<dbReference type="RefSeq" id="WP_307426359.1">
    <property type="nucleotide sequence ID" value="NZ_JAUSVK010000001.1"/>
</dbReference>
<dbReference type="Proteomes" id="UP001237448">
    <property type="component" value="Unassembled WGS sequence"/>
</dbReference>